<feature type="transmembrane region" description="Helical" evidence="1">
    <location>
        <begin position="12"/>
        <end position="33"/>
    </location>
</feature>
<accession>A0A7W3IUH4</accession>
<evidence type="ECO:0000313" key="3">
    <source>
        <dbReference type="Proteomes" id="UP000523079"/>
    </source>
</evidence>
<keyword evidence="1" id="KW-0472">Membrane</keyword>
<dbReference type="Proteomes" id="UP000523079">
    <property type="component" value="Unassembled WGS sequence"/>
</dbReference>
<keyword evidence="3" id="KW-1185">Reference proteome</keyword>
<name>A0A7W3IUH4_9ACTN</name>
<evidence type="ECO:0000256" key="1">
    <source>
        <dbReference type="SAM" id="Phobius"/>
    </source>
</evidence>
<evidence type="ECO:0000313" key="2">
    <source>
        <dbReference type="EMBL" id="MBA8795512.1"/>
    </source>
</evidence>
<dbReference type="EMBL" id="JACGWT010000005">
    <property type="protein sequence ID" value="MBA8795512.1"/>
    <property type="molecule type" value="Genomic_DNA"/>
</dbReference>
<organism evidence="2 3">
    <name type="scientific">Microlunatus kandeliicorticis</name>
    <dbReference type="NCBI Taxonomy" id="1759536"/>
    <lineage>
        <taxon>Bacteria</taxon>
        <taxon>Bacillati</taxon>
        <taxon>Actinomycetota</taxon>
        <taxon>Actinomycetes</taxon>
        <taxon>Propionibacteriales</taxon>
        <taxon>Propionibacteriaceae</taxon>
        <taxon>Microlunatus</taxon>
    </lineage>
</organism>
<comment type="caution">
    <text evidence="2">The sequence shown here is derived from an EMBL/GenBank/DDBJ whole genome shotgun (WGS) entry which is preliminary data.</text>
</comment>
<keyword evidence="1" id="KW-0812">Transmembrane</keyword>
<feature type="transmembrane region" description="Helical" evidence="1">
    <location>
        <begin position="62"/>
        <end position="85"/>
    </location>
</feature>
<sequence length="91" mass="9080">MEIITTTLGEVWKVALGALILGAGLPIVFSLGLKSLYGSQTVAARADGGTTITGGTGAAGKVGAVVCFGIVVAAILFGVVVLIWGKQMFGK</sequence>
<reference evidence="2 3" key="1">
    <citation type="submission" date="2020-07" db="EMBL/GenBank/DDBJ databases">
        <title>Sequencing the genomes of 1000 actinobacteria strains.</title>
        <authorList>
            <person name="Klenk H.-P."/>
        </authorList>
    </citation>
    <scope>NUCLEOTIDE SEQUENCE [LARGE SCALE GENOMIC DNA]</scope>
    <source>
        <strain evidence="2 3">DSM 100723</strain>
    </source>
</reference>
<protein>
    <submittedName>
        <fullName evidence="2">Uncharacterized protein</fullName>
    </submittedName>
</protein>
<gene>
    <name evidence="2" type="ORF">FHX74_003148</name>
</gene>
<dbReference type="RefSeq" id="WP_182561125.1">
    <property type="nucleotide sequence ID" value="NZ_JACGWT010000005.1"/>
</dbReference>
<dbReference type="AlphaFoldDB" id="A0A7W3IUH4"/>
<proteinExistence type="predicted"/>
<keyword evidence="1" id="KW-1133">Transmembrane helix</keyword>